<evidence type="ECO:0000259" key="10">
    <source>
        <dbReference type="PROSITE" id="PS52019"/>
    </source>
</evidence>
<dbReference type="InterPro" id="IPR020807">
    <property type="entry name" value="PKS_DH"/>
</dbReference>
<dbReference type="PANTHER" id="PTHR43775:SF20">
    <property type="entry name" value="HYBRID PKS-NRPS SYNTHETASE APDA"/>
    <property type="match status" value="1"/>
</dbReference>
<dbReference type="Proteomes" id="UP001270362">
    <property type="component" value="Unassembled WGS sequence"/>
</dbReference>
<dbReference type="InterPro" id="IPR049900">
    <property type="entry name" value="PKS_mFAS_DH"/>
</dbReference>
<keyword evidence="3" id="KW-0808">Transferase</keyword>
<dbReference type="InterPro" id="IPR020841">
    <property type="entry name" value="PKS_Beta-ketoAc_synthase_dom"/>
</dbReference>
<dbReference type="InterPro" id="IPR016035">
    <property type="entry name" value="Acyl_Trfase/lysoPLipase"/>
</dbReference>
<dbReference type="PROSITE" id="PS50075">
    <property type="entry name" value="CARRIER"/>
    <property type="match status" value="1"/>
</dbReference>
<name>A0AAE1CCZ6_9PEZI</name>
<feature type="region of interest" description="N-terminal hotdog fold" evidence="6">
    <location>
        <begin position="967"/>
        <end position="1105"/>
    </location>
</feature>
<dbReference type="SMART" id="SM00822">
    <property type="entry name" value="PKS_KR"/>
    <property type="match status" value="1"/>
</dbReference>
<keyword evidence="2" id="KW-0597">Phosphoprotein</keyword>
<feature type="domain" description="Carrier" evidence="8">
    <location>
        <begin position="2407"/>
        <end position="2484"/>
    </location>
</feature>
<dbReference type="Pfam" id="PF22621">
    <property type="entry name" value="CurL-like_PKS_C"/>
    <property type="match status" value="1"/>
</dbReference>
<dbReference type="GO" id="GO:0004312">
    <property type="term" value="F:fatty acid synthase activity"/>
    <property type="evidence" value="ECO:0007669"/>
    <property type="project" value="TreeGrafter"/>
</dbReference>
<dbReference type="InterPro" id="IPR001227">
    <property type="entry name" value="Ac_transferase_dom_sf"/>
</dbReference>
<gene>
    <name evidence="11" type="ORF">B0T22DRAFT_513124</name>
</gene>
<dbReference type="GO" id="GO:0004315">
    <property type="term" value="F:3-oxoacyl-[acyl-carrier-protein] synthase activity"/>
    <property type="evidence" value="ECO:0007669"/>
    <property type="project" value="InterPro"/>
</dbReference>
<dbReference type="GO" id="GO:0031177">
    <property type="term" value="F:phosphopantetheine binding"/>
    <property type="evidence" value="ECO:0007669"/>
    <property type="project" value="InterPro"/>
</dbReference>
<dbReference type="PANTHER" id="PTHR43775">
    <property type="entry name" value="FATTY ACID SYNTHASE"/>
    <property type="match status" value="1"/>
</dbReference>
<evidence type="ECO:0000313" key="12">
    <source>
        <dbReference type="Proteomes" id="UP001270362"/>
    </source>
</evidence>
<dbReference type="SUPFAM" id="SSF51735">
    <property type="entry name" value="NAD(P)-binding Rossmann-fold domains"/>
    <property type="match status" value="2"/>
</dbReference>
<dbReference type="Gene3D" id="3.40.50.720">
    <property type="entry name" value="NAD(P)-binding Rossmann-like Domain"/>
    <property type="match status" value="2"/>
</dbReference>
<dbReference type="SUPFAM" id="SSF55048">
    <property type="entry name" value="Probable ACP-binding domain of malonyl-CoA ACP transacylase"/>
    <property type="match status" value="1"/>
</dbReference>
<dbReference type="InterPro" id="IPR014043">
    <property type="entry name" value="Acyl_transferase_dom"/>
</dbReference>
<dbReference type="InterPro" id="IPR014030">
    <property type="entry name" value="Ketoacyl_synth_N"/>
</dbReference>
<dbReference type="SMART" id="SM00827">
    <property type="entry name" value="PKS_AT"/>
    <property type="match status" value="1"/>
</dbReference>
<dbReference type="GO" id="GO:0006633">
    <property type="term" value="P:fatty acid biosynthetic process"/>
    <property type="evidence" value="ECO:0007669"/>
    <property type="project" value="InterPro"/>
</dbReference>
<evidence type="ECO:0000259" key="8">
    <source>
        <dbReference type="PROSITE" id="PS50075"/>
    </source>
</evidence>
<dbReference type="Gene3D" id="3.40.366.10">
    <property type="entry name" value="Malonyl-Coenzyme A Acyl Carrier Protein, domain 2"/>
    <property type="match status" value="1"/>
</dbReference>
<feature type="compositionally biased region" description="Basic and acidic residues" evidence="7">
    <location>
        <begin position="2567"/>
        <end position="2577"/>
    </location>
</feature>
<evidence type="ECO:0000313" key="11">
    <source>
        <dbReference type="EMBL" id="KAK3689057.1"/>
    </source>
</evidence>
<comment type="caution">
    <text evidence="11">The sequence shown here is derived from an EMBL/GenBank/DDBJ whole genome shotgun (WGS) entry which is preliminary data.</text>
</comment>
<dbReference type="SMART" id="SM00823">
    <property type="entry name" value="PKS_PP"/>
    <property type="match status" value="1"/>
</dbReference>
<dbReference type="InterPro" id="IPR049552">
    <property type="entry name" value="PKS_DH_N"/>
</dbReference>
<keyword evidence="4" id="KW-0560">Oxidoreductase</keyword>
<dbReference type="Gene3D" id="3.40.50.150">
    <property type="entry name" value="Vaccinia Virus protein VP39"/>
    <property type="match status" value="1"/>
</dbReference>
<evidence type="ECO:0000256" key="5">
    <source>
        <dbReference type="ARBA" id="ARBA00023268"/>
    </source>
</evidence>
<dbReference type="InterPro" id="IPR006162">
    <property type="entry name" value="Ppantetheine_attach_site"/>
</dbReference>
<dbReference type="Pfam" id="PF02801">
    <property type="entry name" value="Ketoacyl-synt_C"/>
    <property type="match status" value="1"/>
</dbReference>
<dbReference type="GO" id="GO:0044550">
    <property type="term" value="P:secondary metabolite biosynthetic process"/>
    <property type="evidence" value="ECO:0007669"/>
    <property type="project" value="UniProtKB-ARBA"/>
</dbReference>
<dbReference type="SUPFAM" id="SSF47336">
    <property type="entry name" value="ACP-like"/>
    <property type="match status" value="1"/>
</dbReference>
<evidence type="ECO:0000256" key="3">
    <source>
        <dbReference type="ARBA" id="ARBA00022679"/>
    </source>
</evidence>
<evidence type="ECO:0000256" key="1">
    <source>
        <dbReference type="ARBA" id="ARBA00022450"/>
    </source>
</evidence>
<dbReference type="InterPro" id="IPR013968">
    <property type="entry name" value="PKS_KR"/>
</dbReference>
<feature type="domain" description="Ketosynthase family 3 (KS3)" evidence="9">
    <location>
        <begin position="8"/>
        <end position="450"/>
    </location>
</feature>
<feature type="active site" description="Proton acceptor; for dehydratase activity" evidence="6">
    <location>
        <position position="999"/>
    </location>
</feature>
<reference evidence="11" key="2">
    <citation type="submission" date="2023-06" db="EMBL/GenBank/DDBJ databases">
        <authorList>
            <consortium name="Lawrence Berkeley National Laboratory"/>
            <person name="Haridas S."/>
            <person name="Hensen N."/>
            <person name="Bonometti L."/>
            <person name="Westerberg I."/>
            <person name="Brannstrom I.O."/>
            <person name="Guillou S."/>
            <person name="Cros-Aarteil S."/>
            <person name="Calhoun S."/>
            <person name="Kuo A."/>
            <person name="Mondo S."/>
            <person name="Pangilinan J."/>
            <person name="Riley R."/>
            <person name="Labutti K."/>
            <person name="Andreopoulos B."/>
            <person name="Lipzen A."/>
            <person name="Chen C."/>
            <person name="Yanf M."/>
            <person name="Daum C."/>
            <person name="Ng V."/>
            <person name="Clum A."/>
            <person name="Steindorff A."/>
            <person name="Ohm R."/>
            <person name="Martin F."/>
            <person name="Silar P."/>
            <person name="Natvig D."/>
            <person name="Lalanne C."/>
            <person name="Gautier V."/>
            <person name="Ament-Velasquez S.L."/>
            <person name="Kruys A."/>
            <person name="Hutchinson M.I."/>
            <person name="Powell A.J."/>
            <person name="Barry K."/>
            <person name="Miller A.N."/>
            <person name="Grigoriev I.V."/>
            <person name="Debuchy R."/>
            <person name="Gladieux P."/>
            <person name="Thoren M.H."/>
            <person name="Johannesson H."/>
        </authorList>
    </citation>
    <scope>NUCLEOTIDE SEQUENCE</scope>
    <source>
        <strain evidence="11">CBS 314.62</strain>
    </source>
</reference>
<proteinExistence type="predicted"/>
<dbReference type="PROSITE" id="PS00606">
    <property type="entry name" value="KS3_1"/>
    <property type="match status" value="1"/>
</dbReference>
<dbReference type="FunFam" id="3.40.47.10:FF:000019">
    <property type="entry name" value="Polyketide synthase type I"/>
    <property type="match status" value="1"/>
</dbReference>
<dbReference type="PROSITE" id="PS52004">
    <property type="entry name" value="KS3_2"/>
    <property type="match status" value="1"/>
</dbReference>
<dbReference type="PROSITE" id="PS00012">
    <property type="entry name" value="PHOSPHOPANTETHEINE"/>
    <property type="match status" value="1"/>
</dbReference>
<keyword evidence="5" id="KW-0511">Multifunctional enzyme</keyword>
<organism evidence="11 12">
    <name type="scientific">Podospora appendiculata</name>
    <dbReference type="NCBI Taxonomy" id="314037"/>
    <lineage>
        <taxon>Eukaryota</taxon>
        <taxon>Fungi</taxon>
        <taxon>Dikarya</taxon>
        <taxon>Ascomycota</taxon>
        <taxon>Pezizomycotina</taxon>
        <taxon>Sordariomycetes</taxon>
        <taxon>Sordariomycetidae</taxon>
        <taxon>Sordariales</taxon>
        <taxon>Podosporaceae</taxon>
        <taxon>Podospora</taxon>
    </lineage>
</organism>
<dbReference type="SMART" id="SM00825">
    <property type="entry name" value="PKS_KS"/>
    <property type="match status" value="1"/>
</dbReference>
<feature type="region of interest" description="Disordered" evidence="7">
    <location>
        <begin position="2516"/>
        <end position="2577"/>
    </location>
</feature>
<evidence type="ECO:0000256" key="7">
    <source>
        <dbReference type="SAM" id="MobiDB-lite"/>
    </source>
</evidence>
<feature type="domain" description="PKS/mFAS DH" evidence="10">
    <location>
        <begin position="967"/>
        <end position="1278"/>
    </location>
</feature>
<dbReference type="CDD" id="cd00833">
    <property type="entry name" value="PKS"/>
    <property type="match status" value="1"/>
</dbReference>
<feature type="active site" description="Proton donor; for dehydratase activity" evidence="6">
    <location>
        <position position="1179"/>
    </location>
</feature>
<evidence type="ECO:0000256" key="6">
    <source>
        <dbReference type="PROSITE-ProRule" id="PRU01363"/>
    </source>
</evidence>
<dbReference type="SUPFAM" id="SSF52151">
    <property type="entry name" value="FabD/lysophospholipase-like"/>
    <property type="match status" value="1"/>
</dbReference>
<evidence type="ECO:0000256" key="4">
    <source>
        <dbReference type="ARBA" id="ARBA00023002"/>
    </source>
</evidence>
<dbReference type="PROSITE" id="PS52019">
    <property type="entry name" value="PKS_MFAS_DH"/>
    <property type="match status" value="1"/>
</dbReference>
<dbReference type="Pfam" id="PF08659">
    <property type="entry name" value="KR"/>
    <property type="match status" value="1"/>
</dbReference>
<dbReference type="InterPro" id="IPR009081">
    <property type="entry name" value="PP-bd_ACP"/>
</dbReference>
<dbReference type="Pfam" id="PF21089">
    <property type="entry name" value="PKS_DH_N"/>
    <property type="match status" value="1"/>
</dbReference>
<dbReference type="Pfam" id="PF14765">
    <property type="entry name" value="PS-DH"/>
    <property type="match status" value="1"/>
</dbReference>
<dbReference type="InterPro" id="IPR018201">
    <property type="entry name" value="Ketoacyl_synth_AS"/>
</dbReference>
<dbReference type="GO" id="GO:0016491">
    <property type="term" value="F:oxidoreductase activity"/>
    <property type="evidence" value="ECO:0007669"/>
    <property type="project" value="UniProtKB-KW"/>
</dbReference>
<dbReference type="SUPFAM" id="SSF53901">
    <property type="entry name" value="Thiolase-like"/>
    <property type="match status" value="1"/>
</dbReference>
<dbReference type="InterPro" id="IPR020806">
    <property type="entry name" value="PKS_PP-bd"/>
</dbReference>
<dbReference type="InterPro" id="IPR029063">
    <property type="entry name" value="SAM-dependent_MTases_sf"/>
</dbReference>
<dbReference type="InterPro" id="IPR057326">
    <property type="entry name" value="KR_dom"/>
</dbReference>
<dbReference type="Gene3D" id="3.40.47.10">
    <property type="match status" value="1"/>
</dbReference>
<dbReference type="InterPro" id="IPR042104">
    <property type="entry name" value="PKS_dehydratase_sf"/>
</dbReference>
<accession>A0AAE1CCZ6</accession>
<dbReference type="InterPro" id="IPR016036">
    <property type="entry name" value="Malonyl_transacylase_ACP-bd"/>
</dbReference>
<dbReference type="Pfam" id="PF00109">
    <property type="entry name" value="ketoacyl-synt"/>
    <property type="match status" value="1"/>
</dbReference>
<feature type="region of interest" description="C-terminal hotdog fold" evidence="6">
    <location>
        <begin position="1120"/>
        <end position="1278"/>
    </location>
</feature>
<protein>
    <submittedName>
        <fullName evidence="11">Polyketide synthase</fullName>
    </submittedName>
</protein>
<dbReference type="InterPro" id="IPR016039">
    <property type="entry name" value="Thiolase-like"/>
</dbReference>
<feature type="compositionally biased region" description="Polar residues" evidence="7">
    <location>
        <begin position="2553"/>
        <end position="2566"/>
    </location>
</feature>
<reference evidence="11" key="1">
    <citation type="journal article" date="2023" name="Mol. Phylogenet. Evol.">
        <title>Genome-scale phylogeny and comparative genomics of the fungal order Sordariales.</title>
        <authorList>
            <person name="Hensen N."/>
            <person name="Bonometti L."/>
            <person name="Westerberg I."/>
            <person name="Brannstrom I.O."/>
            <person name="Guillou S."/>
            <person name="Cros-Aarteil S."/>
            <person name="Calhoun S."/>
            <person name="Haridas S."/>
            <person name="Kuo A."/>
            <person name="Mondo S."/>
            <person name="Pangilinan J."/>
            <person name="Riley R."/>
            <person name="LaButti K."/>
            <person name="Andreopoulos B."/>
            <person name="Lipzen A."/>
            <person name="Chen C."/>
            <person name="Yan M."/>
            <person name="Daum C."/>
            <person name="Ng V."/>
            <person name="Clum A."/>
            <person name="Steindorff A."/>
            <person name="Ohm R.A."/>
            <person name="Martin F."/>
            <person name="Silar P."/>
            <person name="Natvig D.O."/>
            <person name="Lalanne C."/>
            <person name="Gautier V."/>
            <person name="Ament-Velasquez S.L."/>
            <person name="Kruys A."/>
            <person name="Hutchinson M.I."/>
            <person name="Powell A.J."/>
            <person name="Barry K."/>
            <person name="Miller A.N."/>
            <person name="Grigoriev I.V."/>
            <person name="Debuchy R."/>
            <person name="Gladieux P."/>
            <person name="Hiltunen Thoren M."/>
            <person name="Johannesson H."/>
        </authorList>
    </citation>
    <scope>NUCLEOTIDE SEQUENCE</scope>
    <source>
        <strain evidence="11">CBS 314.62</strain>
    </source>
</reference>
<dbReference type="Pfam" id="PF00698">
    <property type="entry name" value="Acyl_transf_1"/>
    <property type="match status" value="1"/>
</dbReference>
<dbReference type="SMART" id="SM00826">
    <property type="entry name" value="PKS_DH"/>
    <property type="match status" value="1"/>
</dbReference>
<dbReference type="Gene3D" id="3.10.129.110">
    <property type="entry name" value="Polyketide synthase dehydratase"/>
    <property type="match status" value="1"/>
</dbReference>
<dbReference type="EMBL" id="JAULSO010000002">
    <property type="protein sequence ID" value="KAK3689057.1"/>
    <property type="molecule type" value="Genomic_DNA"/>
</dbReference>
<sequence>MADKNPISEPIAIVGSGCRFAGGATSPSKLWELLSHPIDLTRKVPSDRFNVEGFYHPDGEYHGTTNAPKAYFLDQDHRVFDASFFSISMKEAGAIDPQQRLVLEVVYEALDSAGYTLEQYAGKNVAVFAGLMTADYDTLSQRDDLMTSQYYATGNARSIVANRVSYFFNFNGPSMTIDTACSSSMVALHQAVLSLRSGECEMACVTGANLILTPEQFVVESSLHMLSPTGHCRMWDANADGYARGEGVAALFIKPLSKALADGDRIEAIIRQTGVNSDGRSKGITMPNWKAQSELIQDTYRCAGLDSRSPLDRCQYFEAHGTGTKAGDPNEARAIEDAFFGGAQNSSGTVEPTATAQKLLVGSVKTVIGHTEGAAGLAGLLKAVHAMHHDAVPPNLHLDQLSPDVERFYTNLMIPTSLLPWPHVHTGQAKRASVNSFGFGGTNSHAIVEQYIPDIHDPIAKLFAPQLEFAKNNGPHCCAEKKQIRLPLLLSASSQASLVEVARAYRDYLVHHQSLHVPDVAWHTYAHRTAFNFRASVSGNSMGDMFKNLDALIEKAEKMGPAAISTRARPQIEVPRILGIFTGQGAQWATMSRGLLLTSEIYAKSIRSMDSILQACPHPPSWSLEQAILADVDISRVQKAAISQPVSTALQVALVDQLHYLGITFSAVVGHSSGEIAAAYAAGRLKMREAILISYYRGMYAHLASGANGEKGAMLAAGISKEEAAEICAKPEYRHGICIAASNAPSIVTLSGDYGIVERVHNDLVQQQKFSRMLLVDTAYHSPHMEAPAAKYLEALDACGIYPTDVEGETTWISSVYGFGEPSSTELRSSYWKDNMVKPVLFYEALSTVLDNGASFDCAIEVSPHATLRGPATKVIKKILGEPIPYSALLDRNTDDRVAFAEFLGWMWTHFGSSSSQIRQFVLGSVQTGIVKARLDYVPLYPWDHSVTHYRESRISRQYHFRSQPPHELLGVRTRDDNDFELRWRNILHLHNLPWVKGHSFQGQALFPASAYCIMALDAARVLLAGRPASTIELFDIDFCNGIILEPDSPGVEVLFSLSVSSAPGDKNPSSPIEATFSLTSVVADGSTSMKKNFSGKVRILLGEASPHALPSRPQDRAETLHANPESFYAMMAATGLDYTGPFQGLKSLHRRINFASATAQKYHAEDTTKLSISPATLDSCLQTSFVTVSSPGDMALWTSFLPEKIERVCFNLAVCDITDKANGDELSVDTYLTNTRPISRDSAASFTADIEIFDKHGHMEIQVEGLTVCSWSSTKAPDDYELYLTTVMDVDPEDEIISASMSDLHQPSAMLVESCERVASFYIRLATIRHMRHLAHRVVLPAGYQSDAHVAMNAWPKETEESLESFIRPSPYYTTLDFIRRLGENLPDVLAGMLPTVIEEAHQFMGFQKHISRVVRQIAHKYPRMSILGLTDPELGLAEHVLAGLGNSFLAYRVGATPEKNLEARINPSEILRKKIMVDKVDLDSKLEAVSTVDQGQYDLVILTTSLIQSNQAQQILRKIRGTMRPGAFLVLIHVSCSPLKDRLRRCAGYESLDAPVLTPPDWFDALDDSGFGHASTNSHQFYPPGFSFTVRQAESDEKLHLLRPLAHQPDISLIDRLLIIGGKQLWTSLISSGVCQTLASHCGSITAVETLDHIATEHVHHNHSKPMASSFSAVILLGDIDEPVLASMTATRLEALRALLRPNMVLLWVTHNARFYNPDHAASFGFGRTLIAETPNLLLQMLDLDTIDTCPAVKAISESFARLAVQSLVHGSEDNKPLWVHEPEVHIEEGHRLVPRVLPWKEGIERVNANRRVVSHEVNTLEHLVEIVSAHSANGEFKYTTKVSPIDLHTPSAHGTFIRVDFSAVDILKLGGEFPSYVYIGRDVDTGKALVALSEANASYITTSSPCVTQISHEPLNQPLFLALLVRYLTALTIANTVQDKAIVLVEPDQMLQDCAKDIFAKRGIWFRVCSTDAKRCSLTPGMIYVHPKSSAREVKSLYPPGGAWILDLLPESSKISELLARSLPKGCIYNTRPSVLATQHIKLNQNSTFAESIWGEAVGLALSRSNSPQSEIELQLMSVPDLLQVVKPTSPFQIVDWKAQRLVSHVIDYSVEKNTLRPDRTYILVGLTRDFGQSLCGLFVQEGARHIVLASRNPPKQQPKWQDEMLARGINIRFEVLDVTYLDNVLALKSKLAKNWPPVGGVVNGAMILEDRVFSEMSVDTLHRVMNPKTIGSKNLDIAFDSLEMDFFIMSSSFAAIGGHAGQSNYAAANMYMNGLAASRRRRGLAGSVLNIGVIYGLGFLHREKAELYDGLQRDRYRPISERDIHHMFVEAIVAGRPTPGQIYDIVTGLNRYDADNTALPWQVDPRFSHYTLPDTEQEREEDKNGVKKQSVKELLQHAQTEAEVQDVLIPALINRLECLLHIQPNTVTGDTSVVELGVDSLVAVEIRSWIWKAIAQDVAVMKIMGAHSIKKLCKDITRMIMDARKPHVSTAPVLVVNGDSATYDLDGTNERREINNEPTHVPLSRYTTTTSGGYDGGSSGVDSDSDGTLLTSNSSLQKSMVTDTKKKGEQSKG</sequence>
<dbReference type="InterPro" id="IPR049551">
    <property type="entry name" value="PKS_DH_C"/>
</dbReference>
<evidence type="ECO:0000259" key="9">
    <source>
        <dbReference type="PROSITE" id="PS52004"/>
    </source>
</evidence>
<dbReference type="Gene3D" id="1.10.1200.10">
    <property type="entry name" value="ACP-like"/>
    <property type="match status" value="1"/>
</dbReference>
<dbReference type="InterPro" id="IPR036736">
    <property type="entry name" value="ACP-like_sf"/>
</dbReference>
<dbReference type="InterPro" id="IPR050091">
    <property type="entry name" value="PKS_NRPS_Biosynth_Enz"/>
</dbReference>
<keyword evidence="12" id="KW-1185">Reference proteome</keyword>
<dbReference type="InterPro" id="IPR036291">
    <property type="entry name" value="NAD(P)-bd_dom_sf"/>
</dbReference>
<keyword evidence="1" id="KW-0596">Phosphopantetheine</keyword>
<dbReference type="Pfam" id="PF23297">
    <property type="entry name" value="ACP_SdgA_C"/>
    <property type="match status" value="1"/>
</dbReference>
<dbReference type="InterPro" id="IPR014031">
    <property type="entry name" value="Ketoacyl_synth_C"/>
</dbReference>
<evidence type="ECO:0000256" key="2">
    <source>
        <dbReference type="ARBA" id="ARBA00022553"/>
    </source>
</evidence>